<dbReference type="InterPro" id="IPR002942">
    <property type="entry name" value="S4_RNA-bd"/>
</dbReference>
<keyword evidence="6" id="KW-1185">Reference proteome</keyword>
<protein>
    <submittedName>
        <fullName evidence="5">23S rRNA pseudouridine1911/1915/1917 synthase</fullName>
        <ecNumber evidence="5">5.4.99.23</ecNumber>
    </submittedName>
</protein>
<dbReference type="InterPro" id="IPR036986">
    <property type="entry name" value="S4_RNA-bd_sf"/>
</dbReference>
<evidence type="ECO:0000256" key="2">
    <source>
        <dbReference type="ARBA" id="ARBA00023235"/>
    </source>
</evidence>
<dbReference type="Proteomes" id="UP000555103">
    <property type="component" value="Unassembled WGS sequence"/>
</dbReference>
<dbReference type="GO" id="GO:0160140">
    <property type="term" value="F:23S rRNA pseudouridine(1911/1915/1917) synthase activity"/>
    <property type="evidence" value="ECO:0007669"/>
    <property type="project" value="UniProtKB-EC"/>
</dbReference>
<dbReference type="CDD" id="cd02869">
    <property type="entry name" value="PseudoU_synth_RluA_like"/>
    <property type="match status" value="1"/>
</dbReference>
<evidence type="ECO:0000256" key="1">
    <source>
        <dbReference type="ARBA" id="ARBA00010876"/>
    </source>
</evidence>
<dbReference type="PANTHER" id="PTHR21600:SF44">
    <property type="entry name" value="RIBOSOMAL LARGE SUBUNIT PSEUDOURIDINE SYNTHASE D"/>
    <property type="match status" value="1"/>
</dbReference>
<dbReference type="Pfam" id="PF00849">
    <property type="entry name" value="PseudoU_synth_2"/>
    <property type="match status" value="1"/>
</dbReference>
<evidence type="ECO:0000313" key="5">
    <source>
        <dbReference type="EMBL" id="MBB4037518.1"/>
    </source>
</evidence>
<dbReference type="InterPro" id="IPR050188">
    <property type="entry name" value="RluA_PseudoU_synthase"/>
</dbReference>
<evidence type="ECO:0000256" key="3">
    <source>
        <dbReference type="PROSITE-ProRule" id="PRU00182"/>
    </source>
</evidence>
<reference evidence="5 6" key="1">
    <citation type="submission" date="2020-08" db="EMBL/GenBank/DDBJ databases">
        <title>Genomic Encyclopedia of Type Strains, Phase IV (KMG-IV): sequencing the most valuable type-strain genomes for metagenomic binning, comparative biology and taxonomic classification.</title>
        <authorList>
            <person name="Goeker M."/>
        </authorList>
    </citation>
    <scope>NUCLEOTIDE SEQUENCE [LARGE SCALE GENOMIC DNA]</scope>
    <source>
        <strain evidence="5 6">DSM 104969</strain>
    </source>
</reference>
<gene>
    <name evidence="5" type="ORF">GGR21_003435</name>
</gene>
<dbReference type="EC" id="5.4.99.23" evidence="5"/>
<evidence type="ECO:0000313" key="6">
    <source>
        <dbReference type="Proteomes" id="UP000555103"/>
    </source>
</evidence>
<comment type="similarity">
    <text evidence="1">Belongs to the pseudouridine synthase RluA family.</text>
</comment>
<accession>A0A840CTM1</accession>
<dbReference type="InterPro" id="IPR006145">
    <property type="entry name" value="PsdUridine_synth_RsuA/RluA"/>
</dbReference>
<keyword evidence="3" id="KW-0694">RNA-binding</keyword>
<dbReference type="GO" id="GO:0003723">
    <property type="term" value="F:RNA binding"/>
    <property type="evidence" value="ECO:0007669"/>
    <property type="project" value="UniProtKB-KW"/>
</dbReference>
<keyword evidence="2 5" id="KW-0413">Isomerase</keyword>
<name>A0A840CTM1_9BACT</name>
<dbReference type="PANTHER" id="PTHR21600">
    <property type="entry name" value="MITOCHONDRIAL RNA PSEUDOURIDINE SYNTHASE"/>
    <property type="match status" value="1"/>
</dbReference>
<dbReference type="SMART" id="SM00363">
    <property type="entry name" value="S4"/>
    <property type="match status" value="1"/>
</dbReference>
<dbReference type="PROSITE" id="PS50889">
    <property type="entry name" value="S4"/>
    <property type="match status" value="1"/>
</dbReference>
<sequence>MRNTSKRDTILQEIKADKPAQLLDFLIEKQVRKSRNAIKSLLAHKQIKVNGKLITQFDQELKPGDKVSVMKYDQSRKEKRLKGAKIVFEDDDLIVIDKEAGYLTISTDKEKSRTIYNVLNEYVKKSGRNNRVFVLHRLDRDVSGLLAFAKSAEVQGVFQKNWDNLVKEYVYTAVVEGKPENADGTVKSWLTENKNFVMMSSATDNGGMEAITHYKTVKTTGRYTLLDFDLETKRKNQLRVQMQSVGHPVVGDKKYGAPSNPIKRIALHVRKMTVVHPFSKQTLEFISPIPKAMQNMINPKPTTPKEQ</sequence>
<dbReference type="SUPFAM" id="SSF55120">
    <property type="entry name" value="Pseudouridine synthase"/>
    <property type="match status" value="1"/>
</dbReference>
<dbReference type="AlphaFoldDB" id="A0A840CTM1"/>
<dbReference type="GO" id="GO:0000455">
    <property type="term" value="P:enzyme-directed rRNA pseudouridine synthesis"/>
    <property type="evidence" value="ECO:0007669"/>
    <property type="project" value="TreeGrafter"/>
</dbReference>
<dbReference type="Gene3D" id="3.10.290.10">
    <property type="entry name" value="RNA-binding S4 domain"/>
    <property type="match status" value="1"/>
</dbReference>
<comment type="caution">
    <text evidence="5">The sequence shown here is derived from an EMBL/GenBank/DDBJ whole genome shotgun (WGS) entry which is preliminary data.</text>
</comment>
<organism evidence="5 6">
    <name type="scientific">Dysgonomonas hofstadii</name>
    <dbReference type="NCBI Taxonomy" id="637886"/>
    <lineage>
        <taxon>Bacteria</taxon>
        <taxon>Pseudomonadati</taxon>
        <taxon>Bacteroidota</taxon>
        <taxon>Bacteroidia</taxon>
        <taxon>Bacteroidales</taxon>
        <taxon>Dysgonomonadaceae</taxon>
        <taxon>Dysgonomonas</taxon>
    </lineage>
</organism>
<dbReference type="InterPro" id="IPR020103">
    <property type="entry name" value="PsdUridine_synth_cat_dom_sf"/>
</dbReference>
<evidence type="ECO:0000259" key="4">
    <source>
        <dbReference type="SMART" id="SM00363"/>
    </source>
</evidence>
<dbReference type="RefSeq" id="WP_183308358.1">
    <property type="nucleotide sequence ID" value="NZ_JACIEP010000014.1"/>
</dbReference>
<dbReference type="CDD" id="cd00165">
    <property type="entry name" value="S4"/>
    <property type="match status" value="1"/>
</dbReference>
<dbReference type="SUPFAM" id="SSF55174">
    <property type="entry name" value="Alpha-L RNA-binding motif"/>
    <property type="match status" value="1"/>
</dbReference>
<dbReference type="EMBL" id="JACIEP010000014">
    <property type="protein sequence ID" value="MBB4037518.1"/>
    <property type="molecule type" value="Genomic_DNA"/>
</dbReference>
<feature type="domain" description="RNA-binding S4" evidence="4">
    <location>
        <begin position="21"/>
        <end position="87"/>
    </location>
</feature>
<dbReference type="Gene3D" id="3.30.2350.10">
    <property type="entry name" value="Pseudouridine synthase"/>
    <property type="match status" value="1"/>
</dbReference>
<proteinExistence type="inferred from homology"/>